<organism evidence="1">
    <name type="scientific">Solanum chacoense</name>
    <name type="common">Chaco potato</name>
    <dbReference type="NCBI Taxonomy" id="4108"/>
    <lineage>
        <taxon>Eukaryota</taxon>
        <taxon>Viridiplantae</taxon>
        <taxon>Streptophyta</taxon>
        <taxon>Embryophyta</taxon>
        <taxon>Tracheophyta</taxon>
        <taxon>Spermatophyta</taxon>
        <taxon>Magnoliopsida</taxon>
        <taxon>eudicotyledons</taxon>
        <taxon>Gunneridae</taxon>
        <taxon>Pentapetalae</taxon>
        <taxon>asterids</taxon>
        <taxon>lamiids</taxon>
        <taxon>Solanales</taxon>
        <taxon>Solanaceae</taxon>
        <taxon>Solanoideae</taxon>
        <taxon>Solaneae</taxon>
        <taxon>Solanum</taxon>
    </lineage>
</organism>
<proteinExistence type="predicted"/>
<name>A0A0V0HBF9_SOLCH</name>
<protein>
    <submittedName>
        <fullName evidence="1">Putative ovule protein</fullName>
    </submittedName>
</protein>
<sequence>MMVKNVLFFMKKIKHMGHVVLILITVKYSNLMICHSKLKTQTIRSDNSLVTQTTKNKQNKTNNTSTTLFFLTKII</sequence>
<reference evidence="1" key="1">
    <citation type="submission" date="2015-12" db="EMBL/GenBank/DDBJ databases">
        <title>Gene expression during late stages of embryo sac development: a critical building block for successful pollen-pistil interactions.</title>
        <authorList>
            <person name="Liu Y."/>
            <person name="Joly V."/>
            <person name="Sabar M."/>
            <person name="Matton D.P."/>
        </authorList>
    </citation>
    <scope>NUCLEOTIDE SEQUENCE</scope>
</reference>
<dbReference type="AlphaFoldDB" id="A0A0V0HBF9"/>
<evidence type="ECO:0000313" key="1">
    <source>
        <dbReference type="EMBL" id="JAP17544.1"/>
    </source>
</evidence>
<accession>A0A0V0HBF9</accession>
<dbReference type="EMBL" id="GEDG01022393">
    <property type="protein sequence ID" value="JAP17544.1"/>
    <property type="molecule type" value="Transcribed_RNA"/>
</dbReference>